<dbReference type="Pfam" id="PF07091">
    <property type="entry name" value="FmrO"/>
    <property type="match status" value="1"/>
</dbReference>
<dbReference type="InterPro" id="IPR029063">
    <property type="entry name" value="SAM-dependent_MTases_sf"/>
</dbReference>
<dbReference type="AlphaFoldDB" id="A0A7C2YSU1"/>
<gene>
    <name evidence="1" type="ORF">ENO36_00580</name>
</gene>
<dbReference type="SUPFAM" id="SSF53335">
    <property type="entry name" value="S-adenosyl-L-methionine-dependent methyltransferases"/>
    <property type="match status" value="1"/>
</dbReference>
<accession>A0A7C2YSU1</accession>
<organism evidence="1">
    <name type="scientific">Fervidicoccus fontis</name>
    <dbReference type="NCBI Taxonomy" id="683846"/>
    <lineage>
        <taxon>Archaea</taxon>
        <taxon>Thermoproteota</taxon>
        <taxon>Thermoprotei</taxon>
        <taxon>Fervidicoccales</taxon>
        <taxon>Fervidicoccaceae</taxon>
        <taxon>Fervidicoccus</taxon>
    </lineage>
</organism>
<comment type="caution">
    <text evidence="1">The sequence shown here is derived from an EMBL/GenBank/DDBJ whole genome shotgun (WGS) entry which is preliminary data.</text>
</comment>
<name>A0A7C2YSU1_9CREN</name>
<proteinExistence type="predicted"/>
<evidence type="ECO:0000313" key="1">
    <source>
        <dbReference type="EMBL" id="HEU97338.1"/>
    </source>
</evidence>
<dbReference type="Gene3D" id="3.40.50.150">
    <property type="entry name" value="Vaccinia Virus protein VP39"/>
    <property type="match status" value="1"/>
</dbReference>
<protein>
    <recommendedName>
        <fullName evidence="2">Methyltransferase domain-containing protein</fullName>
    </recommendedName>
</protein>
<sequence length="267" mass="30918">MGKLETCLEKILKELSGEVGEDVVQKNVENILKSKEMKALLKIPEVCSEEFDLRKLKVYRELVKKLKKIRYYERRKFRSLEGKEISIDERGEKVFEVVDKVAEIFKTIGGVTLLDIGCGEFPLFLGNKLPSGTIYIAIDSRKEIIESLKAFKSNGLKLIPVLSDATEIDFRELLRKHGITRVDLTLLLRTLRVLQRTRRIDPVEFIESIPTRALLISEPLKSLVKEESIERRERKYLISIARKLEERGIFAYYEIWSSGSEIFVLLK</sequence>
<evidence type="ECO:0008006" key="2">
    <source>
        <dbReference type="Google" id="ProtNLM"/>
    </source>
</evidence>
<dbReference type="EMBL" id="DSFE01000014">
    <property type="protein sequence ID" value="HEU97338.1"/>
    <property type="molecule type" value="Genomic_DNA"/>
</dbReference>
<reference evidence="1" key="1">
    <citation type="journal article" date="2020" name="mSystems">
        <title>Genome- and Community-Level Interaction Insights into Carbon Utilization and Element Cycling Functions of Hydrothermarchaeota in Hydrothermal Sediment.</title>
        <authorList>
            <person name="Zhou Z."/>
            <person name="Liu Y."/>
            <person name="Xu W."/>
            <person name="Pan J."/>
            <person name="Luo Z.H."/>
            <person name="Li M."/>
        </authorList>
    </citation>
    <scope>NUCLEOTIDE SEQUENCE [LARGE SCALE GENOMIC DNA]</scope>
    <source>
        <strain evidence="1">SpSt-1259</strain>
    </source>
</reference>
<dbReference type="InterPro" id="IPR025981">
    <property type="entry name" value="rRNA_MeTrfase"/>
</dbReference>
<dbReference type="Proteomes" id="UP000885664">
    <property type="component" value="Unassembled WGS sequence"/>
</dbReference>